<dbReference type="SUPFAM" id="SSF49503">
    <property type="entry name" value="Cupredoxins"/>
    <property type="match status" value="1"/>
</dbReference>
<keyword evidence="6" id="KW-1185">Reference proteome</keyword>
<gene>
    <name evidence="5" type="ORF">E3U44_04470</name>
</gene>
<dbReference type="PANTHER" id="PTHR11709:SF394">
    <property type="entry name" value="FI03373P-RELATED"/>
    <property type="match status" value="1"/>
</dbReference>
<keyword evidence="1" id="KW-0479">Metal-binding</keyword>
<dbReference type="EMBL" id="CP038033">
    <property type="protein sequence ID" value="QBQ53849.1"/>
    <property type="molecule type" value="Genomic_DNA"/>
</dbReference>
<dbReference type="InterPro" id="IPR008972">
    <property type="entry name" value="Cupredoxin"/>
</dbReference>
<evidence type="ECO:0000259" key="4">
    <source>
        <dbReference type="Pfam" id="PF07732"/>
    </source>
</evidence>
<dbReference type="RefSeq" id="WP_134356858.1">
    <property type="nucleotide sequence ID" value="NZ_CP038033.1"/>
</dbReference>
<dbReference type="InterPro" id="IPR011707">
    <property type="entry name" value="Cu-oxidase-like_N"/>
</dbReference>
<dbReference type="GO" id="GO:0005507">
    <property type="term" value="F:copper ion binding"/>
    <property type="evidence" value="ECO:0007669"/>
    <property type="project" value="InterPro"/>
</dbReference>
<keyword evidence="2" id="KW-0560">Oxidoreductase</keyword>
<sequence length="143" mass="16769">MNFLNSWRNNVLQPRRQFLDRSTLFLLGMLLLSQPILAKEWEFDIPITEVSIFSSERQFQSSFIHVSKGDKVIVHIKNNSPFNYAIQWHGIHQTDNGPNEALLGTAKRLLSVHKNIEAGKSFTYRWKAEKTGTFWYHYHFNTS</sequence>
<dbReference type="AlphaFoldDB" id="A0A4P7BXE4"/>
<dbReference type="GO" id="GO:0016491">
    <property type="term" value="F:oxidoreductase activity"/>
    <property type="evidence" value="ECO:0007669"/>
    <property type="project" value="UniProtKB-KW"/>
</dbReference>
<name>A0A4P7BXE4_9GAMM</name>
<accession>A0A4P7BXE4</accession>
<evidence type="ECO:0000256" key="3">
    <source>
        <dbReference type="ARBA" id="ARBA00023008"/>
    </source>
</evidence>
<keyword evidence="3" id="KW-0186">Copper</keyword>
<evidence type="ECO:0000256" key="2">
    <source>
        <dbReference type="ARBA" id="ARBA00023002"/>
    </source>
</evidence>
<protein>
    <submittedName>
        <fullName evidence="5">Copper oxidase</fullName>
    </submittedName>
</protein>
<dbReference type="Proteomes" id="UP000294325">
    <property type="component" value="Chromosome"/>
</dbReference>
<dbReference type="PANTHER" id="PTHR11709">
    <property type="entry name" value="MULTI-COPPER OXIDASE"/>
    <property type="match status" value="1"/>
</dbReference>
<evidence type="ECO:0000313" key="5">
    <source>
        <dbReference type="EMBL" id="QBQ53849.1"/>
    </source>
</evidence>
<proteinExistence type="predicted"/>
<dbReference type="KEGG" id="nwr:E3U44_04470"/>
<dbReference type="OrthoDB" id="5764029at2"/>
<reference evidence="5 6" key="1">
    <citation type="submission" date="2019-03" db="EMBL/GenBank/DDBJ databases">
        <title>The genome sequence of Nitrosococcus wardiae strain D1FHST reveals the archetypal metabolic capacity of ammonia-oxidizing Gammaproteobacteria.</title>
        <authorList>
            <person name="Wang L."/>
            <person name="Lim C.K."/>
            <person name="Hanson T.E."/>
            <person name="Dang H."/>
            <person name="Klotz M.G."/>
        </authorList>
    </citation>
    <scope>NUCLEOTIDE SEQUENCE [LARGE SCALE GENOMIC DNA]</scope>
    <source>
        <strain evidence="5 6">D1FHS</strain>
    </source>
</reference>
<evidence type="ECO:0000256" key="1">
    <source>
        <dbReference type="ARBA" id="ARBA00022723"/>
    </source>
</evidence>
<dbReference type="Pfam" id="PF07732">
    <property type="entry name" value="Cu-oxidase_3"/>
    <property type="match status" value="1"/>
</dbReference>
<dbReference type="Gene3D" id="2.60.40.420">
    <property type="entry name" value="Cupredoxins - blue copper proteins"/>
    <property type="match status" value="1"/>
</dbReference>
<dbReference type="InterPro" id="IPR045087">
    <property type="entry name" value="Cu-oxidase_fam"/>
</dbReference>
<organism evidence="5 6">
    <name type="scientific">Nitrosococcus wardiae</name>
    <dbReference type="NCBI Taxonomy" id="1814290"/>
    <lineage>
        <taxon>Bacteria</taxon>
        <taxon>Pseudomonadati</taxon>
        <taxon>Pseudomonadota</taxon>
        <taxon>Gammaproteobacteria</taxon>
        <taxon>Chromatiales</taxon>
        <taxon>Chromatiaceae</taxon>
        <taxon>Nitrosococcus</taxon>
    </lineage>
</organism>
<feature type="domain" description="Plastocyanin-like" evidence="4">
    <location>
        <begin position="52"/>
        <end position="141"/>
    </location>
</feature>
<evidence type="ECO:0000313" key="6">
    <source>
        <dbReference type="Proteomes" id="UP000294325"/>
    </source>
</evidence>